<evidence type="ECO:0000256" key="1">
    <source>
        <dbReference type="SAM" id="SignalP"/>
    </source>
</evidence>
<evidence type="ECO:0000259" key="2">
    <source>
        <dbReference type="Pfam" id="PF13229"/>
    </source>
</evidence>
<dbReference type="InterPro" id="IPR039448">
    <property type="entry name" value="Beta_helix"/>
</dbReference>
<evidence type="ECO:0000313" key="4">
    <source>
        <dbReference type="Proteomes" id="UP001284537"/>
    </source>
</evidence>
<evidence type="ECO:0000313" key="3">
    <source>
        <dbReference type="EMBL" id="MDX8127156.1"/>
    </source>
</evidence>
<dbReference type="SMART" id="SM00710">
    <property type="entry name" value="PbH1"/>
    <property type="match status" value="7"/>
</dbReference>
<dbReference type="PANTHER" id="PTHR36453:SF1">
    <property type="entry name" value="RIGHT HANDED BETA HELIX DOMAIN-CONTAINING PROTEIN"/>
    <property type="match status" value="1"/>
</dbReference>
<feature type="signal peptide" evidence="1">
    <location>
        <begin position="1"/>
        <end position="20"/>
    </location>
</feature>
<dbReference type="Gene3D" id="2.160.20.10">
    <property type="entry name" value="Single-stranded right-handed beta-helix, Pectin lyase-like"/>
    <property type="match status" value="2"/>
</dbReference>
<dbReference type="InterPro" id="IPR012334">
    <property type="entry name" value="Pectin_lyas_fold"/>
</dbReference>
<sequence>MFIKFVITLTFATFCSAAAAKDFYVSPSGSDKLNGLSPSVNFWTKTGPFKTLTRARNAIRQLKATGKFDEAITVHVGKGTYQLQSALELDDRDSGLPGQEITWLGEKGTSVLSGGIVLNGCQKFDPTNPTQIINCPVNNSIISSIMPENIGRMDEVTTRFEVFIDEHRMHPARWPDKDWAHIKKPLDENTNFSVIEAIPNFTGDLSNTQVHIFAGSDHFDEYIGVTNINPINNIIKLSNETEQKLASGRRFYLQNFQSGLNVSEEWYYDKQNSRIQLIPPLGTNPKQIVISTTTNIINIRLSKHLNFNGITLKHSVGSAISINDAENIKLNDIEVSNVGGKGIYAWNSTDTIISNCKIHDTGLGGVLLSGGDRPTLTASGNQIQNTHIYDYDINLLTNSPAIELNGVGVTVTNNLVESGNGAGITISGNDHLVEKNEITQVCLQSGDCGAIYLYGRDWTYRGNIIRHNSVHDIFGYQLNAATLNLDKNFIEYVNDGARGIYLDDAASGANIFGNIIYNISLIGIQLGGGRDNRIENNAIKTDKYAVLVDFRGSYFDWTLPRDSLTTMPINDPTWLKKYPALGITMSNDTWPEGNTIQRNVMISTSANRSILQYRMPHESNNIGNNIVWSTNKSVRLDYNILDKGQGVAVKSNATWNEWLSYGLETNSIIADPCFNISTKTITLSCTNSPAYQIGYQPIPAGIGLIN</sequence>
<dbReference type="RefSeq" id="WP_319961132.1">
    <property type="nucleotide sequence ID" value="NZ_JAXARY010000005.1"/>
</dbReference>
<keyword evidence="4" id="KW-1185">Reference proteome</keyword>
<gene>
    <name evidence="3" type="ORF">QLH52_07680</name>
</gene>
<dbReference type="InterPro" id="IPR006626">
    <property type="entry name" value="PbH1"/>
</dbReference>
<dbReference type="Pfam" id="PF13229">
    <property type="entry name" value="Beta_helix"/>
    <property type="match status" value="1"/>
</dbReference>
<protein>
    <submittedName>
        <fullName evidence="3">Right-handed parallel beta-helix repeat-containing protein</fullName>
    </submittedName>
</protein>
<organism evidence="3 4">
    <name type="scientific">Methylomonas defluvii</name>
    <dbReference type="NCBI Taxonomy" id="3045149"/>
    <lineage>
        <taxon>Bacteria</taxon>
        <taxon>Pseudomonadati</taxon>
        <taxon>Pseudomonadota</taxon>
        <taxon>Gammaproteobacteria</taxon>
        <taxon>Methylococcales</taxon>
        <taxon>Methylococcaceae</taxon>
        <taxon>Methylomonas</taxon>
    </lineage>
</organism>
<feature type="domain" description="Right handed beta helix" evidence="2">
    <location>
        <begin position="296"/>
        <end position="436"/>
    </location>
</feature>
<dbReference type="EMBL" id="JAXARY010000005">
    <property type="protein sequence ID" value="MDX8127156.1"/>
    <property type="molecule type" value="Genomic_DNA"/>
</dbReference>
<accession>A0ABU4UCF9</accession>
<feature type="chain" id="PRO_5045727415" evidence="1">
    <location>
        <begin position="21"/>
        <end position="706"/>
    </location>
</feature>
<dbReference type="Proteomes" id="UP001284537">
    <property type="component" value="Unassembled WGS sequence"/>
</dbReference>
<keyword evidence="1" id="KW-0732">Signal</keyword>
<proteinExistence type="predicted"/>
<name>A0ABU4UCF9_9GAMM</name>
<dbReference type="InterPro" id="IPR011050">
    <property type="entry name" value="Pectin_lyase_fold/virulence"/>
</dbReference>
<dbReference type="SUPFAM" id="SSF51126">
    <property type="entry name" value="Pectin lyase-like"/>
    <property type="match status" value="1"/>
</dbReference>
<comment type="caution">
    <text evidence="3">The sequence shown here is derived from an EMBL/GenBank/DDBJ whole genome shotgun (WGS) entry which is preliminary data.</text>
</comment>
<reference evidence="3 4" key="1">
    <citation type="submission" date="2023-11" db="EMBL/GenBank/DDBJ databases">
        <authorList>
            <person name="Ouyang M.-Y."/>
        </authorList>
    </citation>
    <scope>NUCLEOTIDE SEQUENCE [LARGE SCALE GENOMIC DNA]</scope>
    <source>
        <strain evidence="3 4">OY6</strain>
    </source>
</reference>
<dbReference type="PANTHER" id="PTHR36453">
    <property type="entry name" value="SECRETED PROTEIN-RELATED"/>
    <property type="match status" value="1"/>
</dbReference>